<dbReference type="GO" id="GO:0022857">
    <property type="term" value="F:transmembrane transporter activity"/>
    <property type="evidence" value="ECO:0007669"/>
    <property type="project" value="InterPro"/>
</dbReference>
<name>A0A0D4C3D6_9MICC</name>
<keyword evidence="5 6" id="KW-0472">Membrane</keyword>
<keyword evidence="3 6" id="KW-0812">Transmembrane</keyword>
<dbReference type="InterPro" id="IPR050367">
    <property type="entry name" value="APC_superfamily"/>
</dbReference>
<proteinExistence type="predicted"/>
<accession>A0A0D4C3D6</accession>
<dbReference type="GO" id="GO:0005886">
    <property type="term" value="C:plasma membrane"/>
    <property type="evidence" value="ECO:0007669"/>
    <property type="project" value="UniProtKB-SubCell"/>
</dbReference>
<dbReference type="Gene3D" id="1.20.1740.10">
    <property type="entry name" value="Amino acid/polyamine transporter I"/>
    <property type="match status" value="1"/>
</dbReference>
<comment type="subcellular location">
    <subcellularLocation>
        <location evidence="1">Cell membrane</location>
        <topology evidence="1">Multi-pass membrane protein</topology>
    </subcellularLocation>
</comment>
<feature type="transmembrane region" description="Helical" evidence="6">
    <location>
        <begin position="96"/>
        <end position="125"/>
    </location>
</feature>
<protein>
    <submittedName>
        <fullName evidence="7">Amino acid permease</fullName>
    </submittedName>
</protein>
<feature type="transmembrane region" description="Helical" evidence="6">
    <location>
        <begin position="445"/>
        <end position="465"/>
    </location>
</feature>
<dbReference type="PANTHER" id="PTHR42770">
    <property type="entry name" value="AMINO ACID TRANSPORTER-RELATED"/>
    <property type="match status" value="1"/>
</dbReference>
<evidence type="ECO:0000256" key="2">
    <source>
        <dbReference type="ARBA" id="ARBA00022475"/>
    </source>
</evidence>
<keyword evidence="8" id="KW-1185">Reference proteome</keyword>
<dbReference type="KEGG" id="ari:UM93_10370"/>
<feature type="transmembrane region" description="Helical" evidence="6">
    <location>
        <begin position="372"/>
        <end position="399"/>
    </location>
</feature>
<sequence>MSTTRGTPKPAGQLAPARLGVWSIVFFVISAAAPLTVVASAGPTSLRMGGIGAPGAMLVCGVILLLFAAGFTAMSKYVRNAGAFYIYVARGLGKPAGIGIALVTAVAYAFLCLCFYGFVGFFAAITFKDLFGVDLPWGLYSVVALLIVGLLGYRQIDVGAKLLAVLLTAEVAILLVLSLAVLIQGGPEPASAASFDPQNVFFAAGAGSLFVVGFGAYIGFEGTAIYAEEAKNPSRTVPIATYISIAFLAVLYALTFWILTLAFGVHGVLVMAGADDFQEMAFSAADSYLGQWATIVMRILIVTSFFACLLAFHNACSRYLFSMGRERILPRTLAATHPRSQAPHHASAVMTVISLIAIAICIALSADPFLQFALWTYATGVAGVIFAQTVAAVAVLCFFIRNRRGHSAWRVLVAPAFGALGLITGFLLVVFNFELVTGMEGAVNWLLLLPIPVLFLGGMGIGLLLRSRRPEHYARLTHLTEAKE</sequence>
<feature type="transmembrane region" description="Helical" evidence="6">
    <location>
        <begin position="162"/>
        <end position="183"/>
    </location>
</feature>
<feature type="transmembrane region" description="Helical" evidence="6">
    <location>
        <begin position="411"/>
        <end position="433"/>
    </location>
</feature>
<evidence type="ECO:0000256" key="1">
    <source>
        <dbReference type="ARBA" id="ARBA00004651"/>
    </source>
</evidence>
<evidence type="ECO:0000256" key="6">
    <source>
        <dbReference type="SAM" id="Phobius"/>
    </source>
</evidence>
<feature type="transmembrane region" description="Helical" evidence="6">
    <location>
        <begin position="137"/>
        <end position="153"/>
    </location>
</feature>
<feature type="transmembrane region" description="Helical" evidence="6">
    <location>
        <begin position="292"/>
        <end position="312"/>
    </location>
</feature>
<evidence type="ECO:0000313" key="8">
    <source>
        <dbReference type="Proteomes" id="UP000061839"/>
    </source>
</evidence>
<dbReference type="Pfam" id="PF13520">
    <property type="entry name" value="AA_permease_2"/>
    <property type="match status" value="1"/>
</dbReference>
<evidence type="ECO:0000256" key="5">
    <source>
        <dbReference type="ARBA" id="ARBA00023136"/>
    </source>
</evidence>
<feature type="transmembrane region" description="Helical" evidence="6">
    <location>
        <begin position="21"/>
        <end position="41"/>
    </location>
</feature>
<keyword evidence="2" id="KW-1003">Cell membrane</keyword>
<dbReference type="InterPro" id="IPR002293">
    <property type="entry name" value="AA/rel_permease1"/>
</dbReference>
<evidence type="ECO:0000256" key="4">
    <source>
        <dbReference type="ARBA" id="ARBA00022989"/>
    </source>
</evidence>
<feature type="transmembrane region" description="Helical" evidence="6">
    <location>
        <begin position="346"/>
        <end position="366"/>
    </location>
</feature>
<dbReference type="HOGENOM" id="CLU_007946_20_1_11"/>
<gene>
    <name evidence="7" type="ORF">UM93_10370</name>
</gene>
<dbReference type="EMBL" id="CP011005">
    <property type="protein sequence ID" value="AJT43039.1"/>
    <property type="molecule type" value="Genomic_DNA"/>
</dbReference>
<dbReference type="Proteomes" id="UP000061839">
    <property type="component" value="Chromosome"/>
</dbReference>
<keyword evidence="4 6" id="KW-1133">Transmembrane helix</keyword>
<dbReference type="STRING" id="1618207.UM93_10370"/>
<dbReference type="PANTHER" id="PTHR42770:SF16">
    <property type="entry name" value="AMINO ACID PERMEASE"/>
    <property type="match status" value="1"/>
</dbReference>
<feature type="transmembrane region" description="Helical" evidence="6">
    <location>
        <begin position="203"/>
        <end position="227"/>
    </location>
</feature>
<feature type="transmembrane region" description="Helical" evidence="6">
    <location>
        <begin position="53"/>
        <end position="75"/>
    </location>
</feature>
<dbReference type="PIRSF" id="PIRSF006060">
    <property type="entry name" value="AA_transporter"/>
    <property type="match status" value="1"/>
</dbReference>
<evidence type="ECO:0000313" key="7">
    <source>
        <dbReference type="EMBL" id="AJT43039.1"/>
    </source>
</evidence>
<reference evidence="7 8" key="1">
    <citation type="journal article" date="2015" name="Genome Announc.">
        <title>Complete Genome Sequencing of Protease-Producing Novel Arthrobacter sp. Strain IHBB 11108 Using PacBio Single-Molecule Real-Time Sequencing Technology.</title>
        <authorList>
            <person name="Kiran S."/>
            <person name="Swarnkar M.K."/>
            <person name="Pal M."/>
            <person name="Thakur R."/>
            <person name="Tewari R."/>
            <person name="Singh A.K."/>
            <person name="Gulati A."/>
        </authorList>
    </citation>
    <scope>NUCLEOTIDE SEQUENCE [LARGE SCALE GENOMIC DNA]</scope>
    <source>
        <strain evidence="7 8">IHBB 11108</strain>
    </source>
</reference>
<feature type="transmembrane region" description="Helical" evidence="6">
    <location>
        <begin position="239"/>
        <end position="272"/>
    </location>
</feature>
<organism evidence="7 8">
    <name type="scientific">Psychromicrobium lacuslunae</name>
    <dbReference type="NCBI Taxonomy" id="1618207"/>
    <lineage>
        <taxon>Bacteria</taxon>
        <taxon>Bacillati</taxon>
        <taxon>Actinomycetota</taxon>
        <taxon>Actinomycetes</taxon>
        <taxon>Micrococcales</taxon>
        <taxon>Micrococcaceae</taxon>
        <taxon>Psychromicrobium</taxon>
    </lineage>
</organism>
<evidence type="ECO:0000256" key="3">
    <source>
        <dbReference type="ARBA" id="ARBA00022692"/>
    </source>
</evidence>
<dbReference type="AlphaFoldDB" id="A0A0D4C3D6"/>
<dbReference type="PATRIC" id="fig|1618207.4.peg.2104"/>